<dbReference type="Proteomes" id="UP000828390">
    <property type="component" value="Unassembled WGS sequence"/>
</dbReference>
<dbReference type="EMBL" id="JAIWYP010000003">
    <property type="protein sequence ID" value="KAH3846680.1"/>
    <property type="molecule type" value="Genomic_DNA"/>
</dbReference>
<protein>
    <submittedName>
        <fullName evidence="1">Uncharacterized protein</fullName>
    </submittedName>
</protein>
<proteinExistence type="predicted"/>
<comment type="caution">
    <text evidence="1">The sequence shown here is derived from an EMBL/GenBank/DDBJ whole genome shotgun (WGS) entry which is preliminary data.</text>
</comment>
<keyword evidence="2" id="KW-1185">Reference proteome</keyword>
<accession>A0A9D4KV37</accession>
<sequence>MDSVENLVFLLTSAGSVGYECLEFSVKFSLLLEFEKSDNNCVCENGGSVTAGFYRISDIV</sequence>
<gene>
    <name evidence="1" type="ORF">DPMN_088982</name>
</gene>
<reference evidence="1" key="1">
    <citation type="journal article" date="2019" name="bioRxiv">
        <title>The Genome of the Zebra Mussel, Dreissena polymorpha: A Resource for Invasive Species Research.</title>
        <authorList>
            <person name="McCartney M.A."/>
            <person name="Auch B."/>
            <person name="Kono T."/>
            <person name="Mallez S."/>
            <person name="Zhang Y."/>
            <person name="Obille A."/>
            <person name="Becker A."/>
            <person name="Abrahante J.E."/>
            <person name="Garbe J."/>
            <person name="Badalamenti J.P."/>
            <person name="Herman A."/>
            <person name="Mangelson H."/>
            <person name="Liachko I."/>
            <person name="Sullivan S."/>
            <person name="Sone E.D."/>
            <person name="Koren S."/>
            <person name="Silverstein K.A.T."/>
            <person name="Beckman K.B."/>
            <person name="Gohl D.M."/>
        </authorList>
    </citation>
    <scope>NUCLEOTIDE SEQUENCE</scope>
    <source>
        <strain evidence="1">Duluth1</strain>
        <tissue evidence="1">Whole animal</tissue>
    </source>
</reference>
<reference evidence="1" key="2">
    <citation type="submission" date="2020-11" db="EMBL/GenBank/DDBJ databases">
        <authorList>
            <person name="McCartney M.A."/>
            <person name="Auch B."/>
            <person name="Kono T."/>
            <person name="Mallez S."/>
            <person name="Becker A."/>
            <person name="Gohl D.M."/>
            <person name="Silverstein K.A.T."/>
            <person name="Koren S."/>
            <person name="Bechman K.B."/>
            <person name="Herman A."/>
            <person name="Abrahante J.E."/>
            <person name="Garbe J."/>
        </authorList>
    </citation>
    <scope>NUCLEOTIDE SEQUENCE</scope>
    <source>
        <strain evidence="1">Duluth1</strain>
        <tissue evidence="1">Whole animal</tissue>
    </source>
</reference>
<dbReference type="AlphaFoldDB" id="A0A9D4KV37"/>
<organism evidence="1 2">
    <name type="scientific">Dreissena polymorpha</name>
    <name type="common">Zebra mussel</name>
    <name type="synonym">Mytilus polymorpha</name>
    <dbReference type="NCBI Taxonomy" id="45954"/>
    <lineage>
        <taxon>Eukaryota</taxon>
        <taxon>Metazoa</taxon>
        <taxon>Spiralia</taxon>
        <taxon>Lophotrochozoa</taxon>
        <taxon>Mollusca</taxon>
        <taxon>Bivalvia</taxon>
        <taxon>Autobranchia</taxon>
        <taxon>Heteroconchia</taxon>
        <taxon>Euheterodonta</taxon>
        <taxon>Imparidentia</taxon>
        <taxon>Neoheterodontei</taxon>
        <taxon>Myida</taxon>
        <taxon>Dreissenoidea</taxon>
        <taxon>Dreissenidae</taxon>
        <taxon>Dreissena</taxon>
    </lineage>
</organism>
<evidence type="ECO:0000313" key="1">
    <source>
        <dbReference type="EMBL" id="KAH3846680.1"/>
    </source>
</evidence>
<name>A0A9D4KV37_DREPO</name>
<evidence type="ECO:0000313" key="2">
    <source>
        <dbReference type="Proteomes" id="UP000828390"/>
    </source>
</evidence>